<proteinExistence type="predicted"/>
<protein>
    <recommendedName>
        <fullName evidence="1">Fibronectin type-III domain-containing protein</fullName>
    </recommendedName>
</protein>
<dbReference type="CDD" id="cd00063">
    <property type="entry name" value="FN3"/>
    <property type="match status" value="1"/>
</dbReference>
<evidence type="ECO:0000313" key="2">
    <source>
        <dbReference type="EMBL" id="CAE0252603.1"/>
    </source>
</evidence>
<dbReference type="AlphaFoldDB" id="A0A7S3DDC1"/>
<evidence type="ECO:0000259" key="1">
    <source>
        <dbReference type="PROSITE" id="PS50853"/>
    </source>
</evidence>
<dbReference type="Pfam" id="PF00041">
    <property type="entry name" value="fn3"/>
    <property type="match status" value="1"/>
</dbReference>
<dbReference type="PROSITE" id="PS50853">
    <property type="entry name" value="FN3"/>
    <property type="match status" value="1"/>
</dbReference>
<feature type="domain" description="Fibronectin type-III" evidence="1">
    <location>
        <begin position="49"/>
        <end position="151"/>
    </location>
</feature>
<reference evidence="2" key="1">
    <citation type="submission" date="2021-01" db="EMBL/GenBank/DDBJ databases">
        <authorList>
            <person name="Corre E."/>
            <person name="Pelletier E."/>
            <person name="Niang G."/>
            <person name="Scheremetjew M."/>
            <person name="Finn R."/>
            <person name="Kale V."/>
            <person name="Holt S."/>
            <person name="Cochrane G."/>
            <person name="Meng A."/>
            <person name="Brown T."/>
            <person name="Cohen L."/>
        </authorList>
    </citation>
    <scope>NUCLEOTIDE SEQUENCE</scope>
    <source>
        <strain evidence="2">NIES-2562</strain>
    </source>
</reference>
<gene>
    <name evidence="2" type="ORF">PBIL07802_LOCUS14830</name>
</gene>
<accession>A0A7S3DDC1</accession>
<organism evidence="2">
    <name type="scientific">Palpitomonas bilix</name>
    <dbReference type="NCBI Taxonomy" id="652834"/>
    <lineage>
        <taxon>Eukaryota</taxon>
        <taxon>Eukaryota incertae sedis</taxon>
    </lineage>
</organism>
<sequence>MTRTASAATSYTLTQEDGVQPNTEFNLKVAAVTNIGSGPTSSSYFYVTVPEAPNVTAVNDENNPATSIYIRWTSQTHDNATLTRNRVEAALDSSPIPFAFLASASALEYQIVNLQPGTKYTLRVLVQNLDKDGRPQSSLYSEPIISYTNRWPQWTAGTVSEGGVGVYENETHIEAYMGVPLHLLFEVTDEDDKNVLDVTYIESAGSIPNGASLYDCNETCEAGYRDYQLDREPVYVGKPTQEVWVRKVIDFLPTEEHVGKTYTFCFSAFDNYLATAGTRCVFVTVVTPLPLFVFDGSTYGDGLPM</sequence>
<dbReference type="InterPro" id="IPR003961">
    <property type="entry name" value="FN3_dom"/>
</dbReference>
<dbReference type="Gene3D" id="2.60.40.10">
    <property type="entry name" value="Immunoglobulins"/>
    <property type="match status" value="2"/>
</dbReference>
<dbReference type="EMBL" id="HBIB01022723">
    <property type="protein sequence ID" value="CAE0252603.1"/>
    <property type="molecule type" value="Transcribed_RNA"/>
</dbReference>
<dbReference type="InterPro" id="IPR036116">
    <property type="entry name" value="FN3_sf"/>
</dbReference>
<dbReference type="InterPro" id="IPR013783">
    <property type="entry name" value="Ig-like_fold"/>
</dbReference>
<name>A0A7S3DDC1_9EUKA</name>
<dbReference type="SUPFAM" id="SSF49265">
    <property type="entry name" value="Fibronectin type III"/>
    <property type="match status" value="1"/>
</dbReference>